<evidence type="ECO:0000256" key="1">
    <source>
        <dbReference type="ARBA" id="ARBA00005695"/>
    </source>
</evidence>
<keyword evidence="3" id="KW-0732">Signal</keyword>
<evidence type="ECO:0000313" key="8">
    <source>
        <dbReference type="Proteomes" id="UP000177745"/>
    </source>
</evidence>
<dbReference type="InterPro" id="IPR039424">
    <property type="entry name" value="SBP_5"/>
</dbReference>
<dbReference type="GO" id="GO:0015833">
    <property type="term" value="P:peptide transport"/>
    <property type="evidence" value="ECO:0007669"/>
    <property type="project" value="TreeGrafter"/>
</dbReference>
<dbReference type="GO" id="GO:1904680">
    <property type="term" value="F:peptide transmembrane transporter activity"/>
    <property type="evidence" value="ECO:0007669"/>
    <property type="project" value="TreeGrafter"/>
</dbReference>
<evidence type="ECO:0000256" key="4">
    <source>
        <dbReference type="SAM" id="MobiDB-lite"/>
    </source>
</evidence>
<dbReference type="Pfam" id="PF00496">
    <property type="entry name" value="SBP_bac_5"/>
    <property type="match status" value="1"/>
</dbReference>
<evidence type="ECO:0000256" key="2">
    <source>
        <dbReference type="ARBA" id="ARBA00022448"/>
    </source>
</evidence>
<keyword evidence="5" id="KW-1133">Transmembrane helix</keyword>
<evidence type="ECO:0000256" key="5">
    <source>
        <dbReference type="SAM" id="Phobius"/>
    </source>
</evidence>
<evidence type="ECO:0000259" key="6">
    <source>
        <dbReference type="Pfam" id="PF00496"/>
    </source>
</evidence>
<keyword evidence="5" id="KW-0812">Transmembrane</keyword>
<dbReference type="PIRSF" id="PIRSF002741">
    <property type="entry name" value="MppA"/>
    <property type="match status" value="1"/>
</dbReference>
<feature type="domain" description="Solute-binding protein family 5" evidence="6">
    <location>
        <begin position="133"/>
        <end position="517"/>
    </location>
</feature>
<dbReference type="GO" id="GO:0042597">
    <property type="term" value="C:periplasmic space"/>
    <property type="evidence" value="ECO:0007669"/>
    <property type="project" value="UniProtKB-ARBA"/>
</dbReference>
<organism evidence="7 8">
    <name type="scientific">Candidatus Yanofskybacteria bacterium RIFCSPLOWO2_12_FULL_43_11b</name>
    <dbReference type="NCBI Taxonomy" id="1802710"/>
    <lineage>
        <taxon>Bacteria</taxon>
        <taxon>Candidatus Yanofskyibacteriota</taxon>
    </lineage>
</organism>
<evidence type="ECO:0000313" key="7">
    <source>
        <dbReference type="EMBL" id="OGN33976.1"/>
    </source>
</evidence>
<comment type="caution">
    <text evidence="7">The sequence shown here is derived from an EMBL/GenBank/DDBJ whole genome shotgun (WGS) entry which is preliminary data.</text>
</comment>
<dbReference type="SUPFAM" id="SSF53850">
    <property type="entry name" value="Periplasmic binding protein-like II"/>
    <property type="match status" value="1"/>
</dbReference>
<accession>A0A1F8HAK1</accession>
<dbReference type="EMBL" id="MGKY01000008">
    <property type="protein sequence ID" value="OGN33976.1"/>
    <property type="molecule type" value="Genomic_DNA"/>
</dbReference>
<dbReference type="PANTHER" id="PTHR30290:SF9">
    <property type="entry name" value="OLIGOPEPTIDE-BINDING PROTEIN APPA"/>
    <property type="match status" value="1"/>
</dbReference>
<gene>
    <name evidence="7" type="ORF">A3G51_00605</name>
</gene>
<feature type="transmembrane region" description="Helical" evidence="5">
    <location>
        <begin position="57"/>
        <end position="81"/>
    </location>
</feature>
<dbReference type="InterPro" id="IPR000914">
    <property type="entry name" value="SBP_5_dom"/>
</dbReference>
<name>A0A1F8HAK1_9BACT</name>
<dbReference type="AlphaFoldDB" id="A0A1F8HAK1"/>
<keyword evidence="5" id="KW-0472">Membrane</keyword>
<evidence type="ECO:0000256" key="3">
    <source>
        <dbReference type="ARBA" id="ARBA00022729"/>
    </source>
</evidence>
<proteinExistence type="inferred from homology"/>
<keyword evidence="2" id="KW-0813">Transport</keyword>
<dbReference type="PANTHER" id="PTHR30290">
    <property type="entry name" value="PERIPLASMIC BINDING COMPONENT OF ABC TRANSPORTER"/>
    <property type="match status" value="1"/>
</dbReference>
<dbReference type="Proteomes" id="UP000177745">
    <property type="component" value="Unassembled WGS sequence"/>
</dbReference>
<feature type="compositionally biased region" description="Basic and acidic residues" evidence="4">
    <location>
        <begin position="15"/>
        <end position="27"/>
    </location>
</feature>
<protein>
    <recommendedName>
        <fullName evidence="6">Solute-binding protein family 5 domain-containing protein</fullName>
    </recommendedName>
</protein>
<comment type="similarity">
    <text evidence="1">Belongs to the bacterial solute-binding protein 5 family.</text>
</comment>
<dbReference type="InterPro" id="IPR030678">
    <property type="entry name" value="Peptide/Ni-bd"/>
</dbReference>
<dbReference type="Gene3D" id="3.40.190.10">
    <property type="entry name" value="Periplasmic binding protein-like II"/>
    <property type="match status" value="1"/>
</dbReference>
<reference evidence="7 8" key="1">
    <citation type="journal article" date="2016" name="Nat. Commun.">
        <title>Thousands of microbial genomes shed light on interconnected biogeochemical processes in an aquifer system.</title>
        <authorList>
            <person name="Anantharaman K."/>
            <person name="Brown C.T."/>
            <person name="Hug L.A."/>
            <person name="Sharon I."/>
            <person name="Castelle C.J."/>
            <person name="Probst A.J."/>
            <person name="Thomas B.C."/>
            <person name="Singh A."/>
            <person name="Wilkins M.J."/>
            <person name="Karaoz U."/>
            <person name="Brodie E.L."/>
            <person name="Williams K.H."/>
            <person name="Hubbard S.S."/>
            <person name="Banfield J.F."/>
        </authorList>
    </citation>
    <scope>NUCLEOTIDE SEQUENCE [LARGE SCALE GENOMIC DNA]</scope>
</reference>
<dbReference type="Gene3D" id="3.90.76.10">
    <property type="entry name" value="Dipeptide-binding Protein, Domain 1"/>
    <property type="match status" value="1"/>
</dbReference>
<dbReference type="Gene3D" id="3.10.105.10">
    <property type="entry name" value="Dipeptide-binding Protein, Domain 3"/>
    <property type="match status" value="1"/>
</dbReference>
<dbReference type="GO" id="GO:0043190">
    <property type="term" value="C:ATP-binding cassette (ABC) transporter complex"/>
    <property type="evidence" value="ECO:0007669"/>
    <property type="project" value="InterPro"/>
</dbReference>
<feature type="region of interest" description="Disordered" evidence="4">
    <location>
        <begin position="1"/>
        <end position="27"/>
    </location>
</feature>
<sequence length="612" mass="69659">MFKDDSQLDDFFGLKSDDKEKPSASRRREGIKETVLKNIGTAKIRLLPKVLSQKERYLIIIFLLIFAGSLISLPFTVFYHYTKAVPDYGGSFSEGMVGEPHYINPLLSQNNDVDRDLVSLVYSGLMKYNREGKLVPDLAKSYEISGDGLNYTIYLKENAKWHDGAPITADDVVFTIQTAQNPDYGSLQRINWQGVDVEIADKHTVILKLKNKYAQFLNNLTLNILPQHVWQDVKPVNFALSDFNLKPIGSGPYKFKKLKKDDTGKITSFELDSNRNFYDGRPYVDRIELKFYNSEDEMIDEFNKNSIESMAFVSANNLKKVKFKKRLNIEELKLPRYFGVFFNQNEAPILSDKNIRLALNYGTDKKEIINKILDGKGLEVNSPMIGEVLDIAGDVKKYDYNPDKAKELLAGAGWVPPAGGPDDKGVLTKTVKAKSSKDKPATERLAIRLTTSTWPELNNVANILKEQWAKIGIELIIEALPTQSLQQAIKGRSYQALLFGEILNIDPDPFSLWHSSQKRDPGLNLALYDNKSVDGLLEKSRQTLNPLERIQQYQDFQKLVVEDVPAVFLYNPLYIYAQTNNIKGFNGKIISMPSDRFSNAEKWYINTKRSWK</sequence>